<name>A0ABX0UAI9_9FLAO</name>
<feature type="compositionally biased region" description="Polar residues" evidence="1">
    <location>
        <begin position="1"/>
        <end position="12"/>
    </location>
</feature>
<sequence>MSACSKSNSEIDNANPVDPAEEEKEEEVEVAVANEEDFYVETWNIGVTKDLVADYGANGNDTNNDSSILQTAIDDLTALDNGGKIKIPAGVYYLGNIKMKSKVHLVFHKDAIIRPIVPATGNWRIFSFGKNSETIEDVSIRGDGGKFTIDFRTPDVAVNNRGQVFLVLNVNNFLIDSFHLLDNNTIFNAANFGFTEYEGSYYGPQNGVFKNASDDRAHAGYGVAQVRIGKHILFKDVVGNGGVTLRIESGSVQIVDLHEVTHNLGVFDIVGRNISGSNSNSVIMISPHTMTNGKVDIDNVTSTNCATAVRVDKGFEEHGYPAGTFSDDCKVTNVTASYGESAQLNWWRVKYLPCDTEIRDLVATTLNVDGESYNAPSIAAIINTASSTGDGMFNVNFSNVKQNGFLYQSKTMLTQDDITNTTKDSWPYCE</sequence>
<protein>
    <recommendedName>
        <fullName evidence="4">Pectate lyase superfamily protein</fullName>
    </recommendedName>
</protein>
<gene>
    <name evidence="2" type="ORF">FHR24_001284</name>
</gene>
<comment type="caution">
    <text evidence="2">The sequence shown here is derived from an EMBL/GenBank/DDBJ whole genome shotgun (WGS) entry which is preliminary data.</text>
</comment>
<dbReference type="RefSeq" id="WP_167185612.1">
    <property type="nucleotide sequence ID" value="NZ_JAASQL010000001.1"/>
</dbReference>
<dbReference type="SUPFAM" id="SSF51126">
    <property type="entry name" value="Pectin lyase-like"/>
    <property type="match status" value="1"/>
</dbReference>
<dbReference type="Gene3D" id="2.160.20.10">
    <property type="entry name" value="Single-stranded right-handed beta-helix, Pectin lyase-like"/>
    <property type="match status" value="1"/>
</dbReference>
<accession>A0ABX0UAI9</accession>
<feature type="region of interest" description="Disordered" evidence="1">
    <location>
        <begin position="1"/>
        <end position="25"/>
    </location>
</feature>
<evidence type="ECO:0000313" key="2">
    <source>
        <dbReference type="EMBL" id="NIJ44845.1"/>
    </source>
</evidence>
<organism evidence="2 3">
    <name type="scientific">Wenyingzhuangia heitensis</name>
    <dbReference type="NCBI Taxonomy" id="1487859"/>
    <lineage>
        <taxon>Bacteria</taxon>
        <taxon>Pseudomonadati</taxon>
        <taxon>Bacteroidota</taxon>
        <taxon>Flavobacteriia</taxon>
        <taxon>Flavobacteriales</taxon>
        <taxon>Flavobacteriaceae</taxon>
        <taxon>Wenyingzhuangia</taxon>
    </lineage>
</organism>
<dbReference type="InterPro" id="IPR011050">
    <property type="entry name" value="Pectin_lyase_fold/virulence"/>
</dbReference>
<dbReference type="InterPro" id="IPR012334">
    <property type="entry name" value="Pectin_lyas_fold"/>
</dbReference>
<dbReference type="EMBL" id="JAASQL010000001">
    <property type="protein sequence ID" value="NIJ44845.1"/>
    <property type="molecule type" value="Genomic_DNA"/>
</dbReference>
<dbReference type="Proteomes" id="UP000745859">
    <property type="component" value="Unassembled WGS sequence"/>
</dbReference>
<keyword evidence="3" id="KW-1185">Reference proteome</keyword>
<reference evidence="2 3" key="1">
    <citation type="submission" date="2020-03" db="EMBL/GenBank/DDBJ databases">
        <title>Genomic Encyclopedia of Type Strains, Phase IV (KMG-IV): sequencing the most valuable type-strain genomes for metagenomic binning, comparative biology and taxonomic classification.</title>
        <authorList>
            <person name="Goeker M."/>
        </authorList>
    </citation>
    <scope>NUCLEOTIDE SEQUENCE [LARGE SCALE GENOMIC DNA]</scope>
    <source>
        <strain evidence="2 3">DSM 101599</strain>
    </source>
</reference>
<proteinExistence type="predicted"/>
<evidence type="ECO:0000313" key="3">
    <source>
        <dbReference type="Proteomes" id="UP000745859"/>
    </source>
</evidence>
<evidence type="ECO:0008006" key="4">
    <source>
        <dbReference type="Google" id="ProtNLM"/>
    </source>
</evidence>
<evidence type="ECO:0000256" key="1">
    <source>
        <dbReference type="SAM" id="MobiDB-lite"/>
    </source>
</evidence>